<comment type="caution">
    <text evidence="1">The sequence shown here is derived from an EMBL/GenBank/DDBJ whole genome shotgun (WGS) entry which is preliminary data.</text>
</comment>
<gene>
    <name evidence="1" type="ORF">NM688_g235</name>
</gene>
<sequence>MDALESVRPAGLLERYHITRCELGVDSCVIASAQYISNTGLPLDNSRLYPALQKVIMRQPSLTMQVVGESEEAPRFVRLRSIDLTKVVEDCASSFVLEEAFLNQIARPFKIECDEALWRLARFADGTVLFIFHHAIGDGQSGISFHMALLRALNDLSSPSTTVDVPPSFLPAVDTLMDTTVSWRKFLHEAYSLFAPESWRDGFDAWTGNPVSKKPTLHTNIRSWEISPPDTRRLLKLCRQHNCTLTAFLYVLSIEVLSHIIVSFHPQILEKYKTLSTNVAMSLRRFTGTPLDVICDQAAKFHCFTPIINDTRSSEGYRPEDFPWNRAVEFGATLHSSLGVGRQDIGSMRYLFGHFREYFGGQLGKKRESTFTISNIGRFPTQYNEGSTDEWRIGKMYFGQCDATAGAAIKLNVVGAPDGSLGSTFTWGESSIDHDIAQSFVETMKKWTSRIISQANLE</sequence>
<accession>A0ACC1TFA9</accession>
<keyword evidence="2" id="KW-1185">Reference proteome</keyword>
<dbReference type="EMBL" id="JANHOG010000016">
    <property type="protein sequence ID" value="KAJ3559615.1"/>
    <property type="molecule type" value="Genomic_DNA"/>
</dbReference>
<organism evidence="1 2">
    <name type="scientific">Phlebia brevispora</name>
    <dbReference type="NCBI Taxonomy" id="194682"/>
    <lineage>
        <taxon>Eukaryota</taxon>
        <taxon>Fungi</taxon>
        <taxon>Dikarya</taxon>
        <taxon>Basidiomycota</taxon>
        <taxon>Agaricomycotina</taxon>
        <taxon>Agaricomycetes</taxon>
        <taxon>Polyporales</taxon>
        <taxon>Meruliaceae</taxon>
        <taxon>Phlebia</taxon>
    </lineage>
</organism>
<reference evidence="1" key="1">
    <citation type="submission" date="2022-07" db="EMBL/GenBank/DDBJ databases">
        <title>Genome Sequence of Phlebia brevispora.</title>
        <authorList>
            <person name="Buettner E."/>
        </authorList>
    </citation>
    <scope>NUCLEOTIDE SEQUENCE</scope>
    <source>
        <strain evidence="1">MPL23</strain>
    </source>
</reference>
<evidence type="ECO:0000313" key="2">
    <source>
        <dbReference type="Proteomes" id="UP001148662"/>
    </source>
</evidence>
<protein>
    <submittedName>
        <fullName evidence="1">Uncharacterized protein</fullName>
    </submittedName>
</protein>
<name>A0ACC1TFA9_9APHY</name>
<evidence type="ECO:0000313" key="1">
    <source>
        <dbReference type="EMBL" id="KAJ3559615.1"/>
    </source>
</evidence>
<proteinExistence type="predicted"/>
<dbReference type="Proteomes" id="UP001148662">
    <property type="component" value="Unassembled WGS sequence"/>
</dbReference>